<dbReference type="SUPFAM" id="SSF56219">
    <property type="entry name" value="DNase I-like"/>
    <property type="match status" value="1"/>
</dbReference>
<dbReference type="PANTHER" id="PTHR14859">
    <property type="entry name" value="CALCOFLUOR WHITE HYPERSENSITIVE PROTEIN PRECURSOR"/>
    <property type="match status" value="1"/>
</dbReference>
<dbReference type="Gene3D" id="3.60.10.10">
    <property type="entry name" value="Endonuclease/exonuclease/phosphatase"/>
    <property type="match status" value="1"/>
</dbReference>
<sequence length="303" mass="33748">MRGRRISWWGSVFALIAVIGASAPPPPSALTVATYNVANYNLTDRPIEGGFRTHYPKPEREKSALRRVLHALDADVVALQEIGGASFLRELRRDLKGEGLDYPHAHVLDAADETRRVAVMSRIPLTTIVDHTDLNFKYFAGRAAVKRGLLEARFETAGGEVTLFIVHLKSKLTELRDDPESAARRGSEATVIRDRILEQFPDPAAARFLIVGDFNADPTERPFRAFTRRGDLVISEAVDAFDSRDETWTHRYRRADLYSRVDFVLASPLVLPTVVNGRATIHDGPATLTASDHRPVVVRLAFD</sequence>
<feature type="domain" description="Endonuclease/exonuclease/phosphatase" evidence="2">
    <location>
        <begin position="33"/>
        <end position="293"/>
    </location>
</feature>
<dbReference type="PANTHER" id="PTHR14859:SF15">
    <property type="entry name" value="ENDONUCLEASE_EXONUCLEASE_PHOSPHATASE DOMAIN-CONTAINING PROTEIN"/>
    <property type="match status" value="1"/>
</dbReference>
<accession>A0AAF0CR26</accession>
<dbReference type="AlphaFoldDB" id="A0AAF0CR26"/>
<dbReference type="GO" id="GO:0004519">
    <property type="term" value="F:endonuclease activity"/>
    <property type="evidence" value="ECO:0007669"/>
    <property type="project" value="UniProtKB-KW"/>
</dbReference>
<evidence type="ECO:0000313" key="4">
    <source>
        <dbReference type="Proteomes" id="UP001218638"/>
    </source>
</evidence>
<dbReference type="InterPro" id="IPR051916">
    <property type="entry name" value="GPI-anchor_lipid_remodeler"/>
</dbReference>
<dbReference type="GO" id="GO:0006506">
    <property type="term" value="P:GPI anchor biosynthetic process"/>
    <property type="evidence" value="ECO:0007669"/>
    <property type="project" value="TreeGrafter"/>
</dbReference>
<proteinExistence type="predicted"/>
<dbReference type="InterPro" id="IPR005135">
    <property type="entry name" value="Endo/exonuclease/phosphatase"/>
</dbReference>
<feature type="chain" id="PRO_5042008164" evidence="1">
    <location>
        <begin position="24"/>
        <end position="303"/>
    </location>
</feature>
<dbReference type="GO" id="GO:0016020">
    <property type="term" value="C:membrane"/>
    <property type="evidence" value="ECO:0007669"/>
    <property type="project" value="GOC"/>
</dbReference>
<dbReference type="RefSeq" id="WP_330927697.1">
    <property type="nucleotide sequence ID" value="NZ_CP119075.1"/>
</dbReference>
<dbReference type="Pfam" id="PF03372">
    <property type="entry name" value="Exo_endo_phos"/>
    <property type="match status" value="1"/>
</dbReference>
<evidence type="ECO:0000259" key="2">
    <source>
        <dbReference type="Pfam" id="PF03372"/>
    </source>
</evidence>
<name>A0AAF0CR26_9BACT</name>
<evidence type="ECO:0000256" key="1">
    <source>
        <dbReference type="SAM" id="SignalP"/>
    </source>
</evidence>
<reference evidence="3" key="1">
    <citation type="submission" date="2023-03" db="EMBL/GenBank/DDBJ databases">
        <title>Lomoglobus Profundus gen. nov., sp. nov., a novel member of the phylum Verrucomicrobia, isolated from deep-marine sediment of South China Sea.</title>
        <authorList>
            <person name="Ahmad T."/>
            <person name="Ishaq S.E."/>
            <person name="Wang F."/>
        </authorList>
    </citation>
    <scope>NUCLEOTIDE SEQUENCE</scope>
    <source>
        <strain evidence="3">LMO-M01</strain>
    </source>
</reference>
<gene>
    <name evidence="3" type="ORF">PXH66_06065</name>
</gene>
<keyword evidence="1" id="KW-0732">Signal</keyword>
<keyword evidence="3" id="KW-0378">Hydrolase</keyword>
<keyword evidence="3" id="KW-0255">Endonuclease</keyword>
<keyword evidence="4" id="KW-1185">Reference proteome</keyword>
<dbReference type="InterPro" id="IPR036691">
    <property type="entry name" value="Endo/exonu/phosph_ase_sf"/>
</dbReference>
<keyword evidence="3" id="KW-0540">Nuclease</keyword>
<dbReference type="KEGG" id="slom:PXH66_06065"/>
<evidence type="ECO:0000313" key="3">
    <source>
        <dbReference type="EMBL" id="WED66411.1"/>
    </source>
</evidence>
<protein>
    <submittedName>
        <fullName evidence="3">Endonuclease/exonuclease/phosphatase family protein</fullName>
    </submittedName>
</protein>
<organism evidence="3 4">
    <name type="scientific">Synoicihabitans lomoniglobus</name>
    <dbReference type="NCBI Taxonomy" id="2909285"/>
    <lineage>
        <taxon>Bacteria</taxon>
        <taxon>Pseudomonadati</taxon>
        <taxon>Verrucomicrobiota</taxon>
        <taxon>Opitutia</taxon>
        <taxon>Opitutales</taxon>
        <taxon>Opitutaceae</taxon>
        <taxon>Synoicihabitans</taxon>
    </lineage>
</organism>
<dbReference type="Proteomes" id="UP001218638">
    <property type="component" value="Chromosome"/>
</dbReference>
<feature type="signal peptide" evidence="1">
    <location>
        <begin position="1"/>
        <end position="23"/>
    </location>
</feature>
<dbReference type="EMBL" id="CP119075">
    <property type="protein sequence ID" value="WED66411.1"/>
    <property type="molecule type" value="Genomic_DNA"/>
</dbReference>